<evidence type="ECO:0000256" key="1">
    <source>
        <dbReference type="ARBA" id="ARBA00022723"/>
    </source>
</evidence>
<feature type="zinc finger region" description="CR-type" evidence="5">
    <location>
        <begin position="122"/>
        <end position="203"/>
    </location>
</feature>
<dbReference type="GO" id="GO:0051082">
    <property type="term" value="F:unfolded protein binding"/>
    <property type="evidence" value="ECO:0007669"/>
    <property type="project" value="InterPro"/>
</dbReference>
<dbReference type="SMR" id="B4JA50"/>
<dbReference type="Gene3D" id="1.10.287.110">
    <property type="entry name" value="DnaJ domain"/>
    <property type="match status" value="1"/>
</dbReference>
<keyword evidence="10" id="KW-1185">Reference proteome</keyword>
<evidence type="ECO:0000256" key="4">
    <source>
        <dbReference type="ARBA" id="ARBA00022833"/>
    </source>
</evidence>
<dbReference type="SUPFAM" id="SSF46565">
    <property type="entry name" value="Chaperone J-domain"/>
    <property type="match status" value="1"/>
</dbReference>
<dbReference type="HOGENOM" id="CLU_017633_10_0_1"/>
<keyword evidence="3 5" id="KW-0863">Zinc-finger</keyword>
<gene>
    <name evidence="9" type="primary">Dgri\GH10346</name>
    <name evidence="9" type="ORF">Dgri_GH10346</name>
</gene>
<evidence type="ECO:0000259" key="7">
    <source>
        <dbReference type="PROSITE" id="PS50076"/>
    </source>
</evidence>
<dbReference type="InterPro" id="IPR008971">
    <property type="entry name" value="HSP40/DnaJ_pept-bd"/>
</dbReference>
<dbReference type="GO" id="GO:0030544">
    <property type="term" value="F:Hsp70 protein binding"/>
    <property type="evidence" value="ECO:0007669"/>
    <property type="project" value="InterPro"/>
</dbReference>
<keyword evidence="1 5" id="KW-0479">Metal-binding</keyword>
<dbReference type="InterPro" id="IPR044713">
    <property type="entry name" value="DNJA1/2-like"/>
</dbReference>
<dbReference type="SUPFAM" id="SSF57938">
    <property type="entry name" value="DnaJ/Hsp40 cysteine-rich domain"/>
    <property type="match status" value="1"/>
</dbReference>
<evidence type="ECO:0000256" key="5">
    <source>
        <dbReference type="PROSITE-ProRule" id="PRU00546"/>
    </source>
</evidence>
<dbReference type="PANTHER" id="PTHR43888">
    <property type="entry name" value="DNAJ-LIKE-2, ISOFORM A-RELATED"/>
    <property type="match status" value="1"/>
</dbReference>
<dbReference type="GO" id="GO:0008270">
    <property type="term" value="F:zinc ion binding"/>
    <property type="evidence" value="ECO:0007669"/>
    <property type="project" value="UniProtKB-KW"/>
</dbReference>
<dbReference type="FunFam" id="2.60.260.20:FF:000003">
    <property type="entry name" value="DnaJ subfamily A member 2"/>
    <property type="match status" value="1"/>
</dbReference>
<dbReference type="PROSITE" id="PS51188">
    <property type="entry name" value="ZF_CR"/>
    <property type="match status" value="1"/>
</dbReference>
<dbReference type="FunFam" id="1.10.287.110:FF:000041">
    <property type="entry name" value="Chaperone protein DNAj, putative"/>
    <property type="match status" value="1"/>
</dbReference>
<dbReference type="InterPro" id="IPR036869">
    <property type="entry name" value="J_dom_sf"/>
</dbReference>
<feature type="domain" description="CR-type" evidence="8">
    <location>
        <begin position="122"/>
        <end position="203"/>
    </location>
</feature>
<dbReference type="KEGG" id="dgr:6561479"/>
<evidence type="ECO:0000256" key="2">
    <source>
        <dbReference type="ARBA" id="ARBA00022737"/>
    </source>
</evidence>
<dbReference type="CDD" id="cd10719">
    <property type="entry name" value="DnaJ_zf"/>
    <property type="match status" value="1"/>
</dbReference>
<dbReference type="InterPro" id="IPR036410">
    <property type="entry name" value="HSP_DnaJ_Cys-rich_dom_sf"/>
</dbReference>
<keyword evidence="4 5" id="KW-0862">Zinc</keyword>
<dbReference type="FunFam" id="2.10.230.10:FF:000001">
    <property type="entry name" value="DnaJ subfamily A member 2"/>
    <property type="match status" value="1"/>
</dbReference>
<dbReference type="OMA" id="THCFKHL"/>
<dbReference type="Pfam" id="PF00684">
    <property type="entry name" value="DnaJ_CXXCXGXG"/>
    <property type="match status" value="1"/>
</dbReference>
<feature type="region of interest" description="Disordered" evidence="6">
    <location>
        <begin position="354"/>
        <end position="397"/>
    </location>
</feature>
<dbReference type="GO" id="GO:0006457">
    <property type="term" value="P:protein folding"/>
    <property type="evidence" value="ECO:0007669"/>
    <property type="project" value="InterPro"/>
</dbReference>
<evidence type="ECO:0000313" key="10">
    <source>
        <dbReference type="Proteomes" id="UP000001070"/>
    </source>
</evidence>
<dbReference type="Gene3D" id="2.10.230.10">
    <property type="entry name" value="Heat shock protein DnaJ, cysteine-rich domain"/>
    <property type="match status" value="1"/>
</dbReference>
<dbReference type="OrthoDB" id="550424at2759"/>
<dbReference type="STRING" id="7222.B4JA50"/>
<organism evidence="10">
    <name type="scientific">Drosophila grimshawi</name>
    <name type="common">Hawaiian fruit fly</name>
    <name type="synonym">Idiomyia grimshawi</name>
    <dbReference type="NCBI Taxonomy" id="7222"/>
    <lineage>
        <taxon>Eukaryota</taxon>
        <taxon>Metazoa</taxon>
        <taxon>Ecdysozoa</taxon>
        <taxon>Arthropoda</taxon>
        <taxon>Hexapoda</taxon>
        <taxon>Insecta</taxon>
        <taxon>Pterygota</taxon>
        <taxon>Neoptera</taxon>
        <taxon>Endopterygota</taxon>
        <taxon>Diptera</taxon>
        <taxon>Brachycera</taxon>
        <taxon>Muscomorpha</taxon>
        <taxon>Ephydroidea</taxon>
        <taxon>Drosophilidae</taxon>
        <taxon>Drosophila</taxon>
        <taxon>Hawaiian Drosophila</taxon>
    </lineage>
</organism>
<dbReference type="InterPro" id="IPR002939">
    <property type="entry name" value="DnaJ_C"/>
</dbReference>
<sequence length="397" mass="44358">MDNLNLYAVLGVTKEATSEEIKKNYRKLAKEFHPDKNPDSGEKFKEISFAYEVLSDPEKRRIYDRYGVKGLQEGAEGFTDTSDFFAQWFPFGGNTSSDPRGGSDGKIMVRLELSLEEMYMGGQQKSVQYKRQKLCGTCNGDGGPKEAQESCEACGGVGRAAAFTFMGLSAFDAVCPACDGRGFTIKDSMRCKPCTGTGFVEQEMTRDVQIEAGVPHMLKLPFANDGHQLRSGEFGDLYVIIVQAEHRVFQRRHANLYMRDLEINITEALCGYTHCFSHLDGRTVCMRTQPGEVLRHNHIKMMRGAGMPVFNKPTEHGDLYVQFKVNMPANNFATPAQLTMLEELLPPREHIAVPPEAEEVQMTDYKPQNRSARPDAADDDDFTGQSPHFEGVQCQTA</sequence>
<evidence type="ECO:0000259" key="8">
    <source>
        <dbReference type="PROSITE" id="PS51188"/>
    </source>
</evidence>
<dbReference type="Pfam" id="PF01556">
    <property type="entry name" value="DnaJ_C"/>
    <property type="match status" value="1"/>
</dbReference>
<reference evidence="9 10" key="1">
    <citation type="journal article" date="2007" name="Nature">
        <title>Evolution of genes and genomes on the Drosophila phylogeny.</title>
        <authorList>
            <consortium name="Drosophila 12 Genomes Consortium"/>
            <person name="Clark A.G."/>
            <person name="Eisen M.B."/>
            <person name="Smith D.R."/>
            <person name="Bergman C.M."/>
            <person name="Oliver B."/>
            <person name="Markow T.A."/>
            <person name="Kaufman T.C."/>
            <person name="Kellis M."/>
            <person name="Gelbart W."/>
            <person name="Iyer V.N."/>
            <person name="Pollard D.A."/>
            <person name="Sackton T.B."/>
            <person name="Larracuente A.M."/>
            <person name="Singh N.D."/>
            <person name="Abad J.P."/>
            <person name="Abt D.N."/>
            <person name="Adryan B."/>
            <person name="Aguade M."/>
            <person name="Akashi H."/>
            <person name="Anderson W.W."/>
            <person name="Aquadro C.F."/>
            <person name="Ardell D.H."/>
            <person name="Arguello R."/>
            <person name="Artieri C.G."/>
            <person name="Barbash D.A."/>
            <person name="Barker D."/>
            <person name="Barsanti P."/>
            <person name="Batterham P."/>
            <person name="Batzoglou S."/>
            <person name="Begun D."/>
            <person name="Bhutkar A."/>
            <person name="Blanco E."/>
            <person name="Bosak S.A."/>
            <person name="Bradley R.K."/>
            <person name="Brand A.D."/>
            <person name="Brent M.R."/>
            <person name="Brooks A.N."/>
            <person name="Brown R.H."/>
            <person name="Butlin R.K."/>
            <person name="Caggese C."/>
            <person name="Calvi B.R."/>
            <person name="Bernardo de Carvalho A."/>
            <person name="Caspi A."/>
            <person name="Castrezana S."/>
            <person name="Celniker S.E."/>
            <person name="Chang J.L."/>
            <person name="Chapple C."/>
            <person name="Chatterji S."/>
            <person name="Chinwalla A."/>
            <person name="Civetta A."/>
            <person name="Clifton S.W."/>
            <person name="Comeron J.M."/>
            <person name="Costello J.C."/>
            <person name="Coyne J.A."/>
            <person name="Daub J."/>
            <person name="David R.G."/>
            <person name="Delcher A.L."/>
            <person name="Delehaunty K."/>
            <person name="Do C.B."/>
            <person name="Ebling H."/>
            <person name="Edwards K."/>
            <person name="Eickbush T."/>
            <person name="Evans J.D."/>
            <person name="Filipski A."/>
            <person name="Findeiss S."/>
            <person name="Freyhult E."/>
            <person name="Fulton L."/>
            <person name="Fulton R."/>
            <person name="Garcia A.C."/>
            <person name="Gardiner A."/>
            <person name="Garfield D.A."/>
            <person name="Garvin B.E."/>
            <person name="Gibson G."/>
            <person name="Gilbert D."/>
            <person name="Gnerre S."/>
            <person name="Godfrey J."/>
            <person name="Good R."/>
            <person name="Gotea V."/>
            <person name="Gravely B."/>
            <person name="Greenberg A.J."/>
            <person name="Griffiths-Jones S."/>
            <person name="Gross S."/>
            <person name="Guigo R."/>
            <person name="Gustafson E.A."/>
            <person name="Haerty W."/>
            <person name="Hahn M.W."/>
            <person name="Halligan D.L."/>
            <person name="Halpern A.L."/>
            <person name="Halter G.M."/>
            <person name="Han M.V."/>
            <person name="Heger A."/>
            <person name="Hillier L."/>
            <person name="Hinrichs A.S."/>
            <person name="Holmes I."/>
            <person name="Hoskins R.A."/>
            <person name="Hubisz M.J."/>
            <person name="Hultmark D."/>
            <person name="Huntley M.A."/>
            <person name="Jaffe D.B."/>
            <person name="Jagadeeshan S."/>
            <person name="Jeck W.R."/>
            <person name="Johnson J."/>
            <person name="Jones C.D."/>
            <person name="Jordan W.C."/>
            <person name="Karpen G.H."/>
            <person name="Kataoka E."/>
            <person name="Keightley P.D."/>
            <person name="Kheradpour P."/>
            <person name="Kirkness E.F."/>
            <person name="Koerich L.B."/>
            <person name="Kristiansen K."/>
            <person name="Kudrna D."/>
            <person name="Kulathinal R.J."/>
            <person name="Kumar S."/>
            <person name="Kwok R."/>
            <person name="Lander E."/>
            <person name="Langley C.H."/>
            <person name="Lapoint R."/>
            <person name="Lazzaro B.P."/>
            <person name="Lee S.J."/>
            <person name="Levesque L."/>
            <person name="Li R."/>
            <person name="Lin C.F."/>
            <person name="Lin M.F."/>
            <person name="Lindblad-Toh K."/>
            <person name="Llopart A."/>
            <person name="Long M."/>
            <person name="Low L."/>
            <person name="Lozovsky E."/>
            <person name="Lu J."/>
            <person name="Luo M."/>
            <person name="Machado C.A."/>
            <person name="Makalowski W."/>
            <person name="Marzo M."/>
            <person name="Matsuda M."/>
            <person name="Matzkin L."/>
            <person name="McAllister B."/>
            <person name="McBride C.S."/>
            <person name="McKernan B."/>
            <person name="McKernan K."/>
            <person name="Mendez-Lago M."/>
            <person name="Minx P."/>
            <person name="Mollenhauer M.U."/>
            <person name="Montooth K."/>
            <person name="Mount S.M."/>
            <person name="Mu X."/>
            <person name="Myers E."/>
            <person name="Negre B."/>
            <person name="Newfeld S."/>
            <person name="Nielsen R."/>
            <person name="Noor M.A."/>
            <person name="O'Grady P."/>
            <person name="Pachter L."/>
            <person name="Papaceit M."/>
            <person name="Parisi M.J."/>
            <person name="Parisi M."/>
            <person name="Parts L."/>
            <person name="Pedersen J.S."/>
            <person name="Pesole G."/>
            <person name="Phillippy A.M."/>
            <person name="Ponting C.P."/>
            <person name="Pop M."/>
            <person name="Porcelli D."/>
            <person name="Powell J.R."/>
            <person name="Prohaska S."/>
            <person name="Pruitt K."/>
            <person name="Puig M."/>
            <person name="Quesneville H."/>
            <person name="Ram K.R."/>
            <person name="Rand D."/>
            <person name="Rasmussen M.D."/>
            <person name="Reed L.K."/>
            <person name="Reenan R."/>
            <person name="Reily A."/>
            <person name="Remington K.A."/>
            <person name="Rieger T.T."/>
            <person name="Ritchie M.G."/>
            <person name="Robin C."/>
            <person name="Rogers Y.H."/>
            <person name="Rohde C."/>
            <person name="Rozas J."/>
            <person name="Rubenfield M.J."/>
            <person name="Ruiz A."/>
            <person name="Russo S."/>
            <person name="Salzberg S.L."/>
            <person name="Sanchez-Gracia A."/>
            <person name="Saranga D.J."/>
            <person name="Sato H."/>
            <person name="Schaeffer S.W."/>
            <person name="Schatz M.C."/>
            <person name="Schlenke T."/>
            <person name="Schwartz R."/>
            <person name="Segarra C."/>
            <person name="Singh R.S."/>
            <person name="Sirot L."/>
            <person name="Sirota M."/>
            <person name="Sisneros N.B."/>
            <person name="Smith C.D."/>
            <person name="Smith T.F."/>
            <person name="Spieth J."/>
            <person name="Stage D.E."/>
            <person name="Stark A."/>
            <person name="Stephan W."/>
            <person name="Strausberg R.L."/>
            <person name="Strempel S."/>
            <person name="Sturgill D."/>
            <person name="Sutton G."/>
            <person name="Sutton G.G."/>
            <person name="Tao W."/>
            <person name="Teichmann S."/>
            <person name="Tobari Y.N."/>
            <person name="Tomimura Y."/>
            <person name="Tsolas J.M."/>
            <person name="Valente V.L."/>
            <person name="Venter E."/>
            <person name="Venter J.C."/>
            <person name="Vicario S."/>
            <person name="Vieira F.G."/>
            <person name="Vilella A.J."/>
            <person name="Villasante A."/>
            <person name="Walenz B."/>
            <person name="Wang J."/>
            <person name="Wasserman M."/>
            <person name="Watts T."/>
            <person name="Wilson D."/>
            <person name="Wilson R.K."/>
            <person name="Wing R.A."/>
            <person name="Wolfner M.F."/>
            <person name="Wong A."/>
            <person name="Wong G.K."/>
            <person name="Wu C.I."/>
            <person name="Wu G."/>
            <person name="Yamamoto D."/>
            <person name="Yang H.P."/>
            <person name="Yang S.P."/>
            <person name="Yorke J.A."/>
            <person name="Yoshida K."/>
            <person name="Zdobnov E."/>
            <person name="Zhang P."/>
            <person name="Zhang Y."/>
            <person name="Zimin A.V."/>
            <person name="Baldwin J."/>
            <person name="Abdouelleil A."/>
            <person name="Abdulkadir J."/>
            <person name="Abebe A."/>
            <person name="Abera B."/>
            <person name="Abreu J."/>
            <person name="Acer S.C."/>
            <person name="Aftuck L."/>
            <person name="Alexander A."/>
            <person name="An P."/>
            <person name="Anderson E."/>
            <person name="Anderson S."/>
            <person name="Arachi H."/>
            <person name="Azer M."/>
            <person name="Bachantsang P."/>
            <person name="Barry A."/>
            <person name="Bayul T."/>
            <person name="Berlin A."/>
            <person name="Bessette D."/>
            <person name="Bloom T."/>
            <person name="Blye J."/>
            <person name="Boguslavskiy L."/>
            <person name="Bonnet C."/>
            <person name="Boukhgalter B."/>
            <person name="Bourzgui I."/>
            <person name="Brown A."/>
            <person name="Cahill P."/>
            <person name="Channer S."/>
            <person name="Cheshatsang Y."/>
            <person name="Chuda L."/>
            <person name="Citroen M."/>
            <person name="Collymore A."/>
            <person name="Cooke P."/>
            <person name="Costello M."/>
            <person name="D'Aco K."/>
            <person name="Daza R."/>
            <person name="De Haan G."/>
            <person name="DeGray S."/>
            <person name="DeMaso C."/>
            <person name="Dhargay N."/>
            <person name="Dooley K."/>
            <person name="Dooley E."/>
            <person name="Doricent M."/>
            <person name="Dorje P."/>
            <person name="Dorjee K."/>
            <person name="Dupes A."/>
            <person name="Elong R."/>
            <person name="Falk J."/>
            <person name="Farina A."/>
            <person name="Faro S."/>
            <person name="Ferguson D."/>
            <person name="Fisher S."/>
            <person name="Foley C.D."/>
            <person name="Franke A."/>
            <person name="Friedrich D."/>
            <person name="Gadbois L."/>
            <person name="Gearin G."/>
            <person name="Gearin C.R."/>
            <person name="Giannoukos G."/>
            <person name="Goode T."/>
            <person name="Graham J."/>
            <person name="Grandbois E."/>
            <person name="Grewal S."/>
            <person name="Gyaltsen K."/>
            <person name="Hafez N."/>
            <person name="Hagos B."/>
            <person name="Hall J."/>
            <person name="Henson C."/>
            <person name="Hollinger A."/>
            <person name="Honan T."/>
            <person name="Huard M.D."/>
            <person name="Hughes L."/>
            <person name="Hurhula B."/>
            <person name="Husby M.E."/>
            <person name="Kamat A."/>
            <person name="Kanga B."/>
            <person name="Kashin S."/>
            <person name="Khazanovich D."/>
            <person name="Kisner P."/>
            <person name="Lance K."/>
            <person name="Lara M."/>
            <person name="Lee W."/>
            <person name="Lennon N."/>
            <person name="Letendre F."/>
            <person name="LeVine R."/>
            <person name="Lipovsky A."/>
            <person name="Liu X."/>
            <person name="Liu J."/>
            <person name="Liu S."/>
            <person name="Lokyitsang T."/>
            <person name="Lokyitsang Y."/>
            <person name="Lubonja R."/>
            <person name="Lui A."/>
            <person name="MacDonald P."/>
            <person name="Magnisalis V."/>
            <person name="Maru K."/>
            <person name="Matthews C."/>
            <person name="McCusker W."/>
            <person name="McDonough S."/>
            <person name="Mehta T."/>
            <person name="Meldrim J."/>
            <person name="Meneus L."/>
            <person name="Mihai O."/>
            <person name="Mihalev A."/>
            <person name="Mihova T."/>
            <person name="Mittelman R."/>
            <person name="Mlenga V."/>
            <person name="Montmayeur A."/>
            <person name="Mulrain L."/>
            <person name="Navidi A."/>
            <person name="Naylor J."/>
            <person name="Negash T."/>
            <person name="Nguyen T."/>
            <person name="Nguyen N."/>
            <person name="Nicol R."/>
            <person name="Norbu C."/>
            <person name="Norbu N."/>
            <person name="Novod N."/>
            <person name="O'Neill B."/>
            <person name="Osman S."/>
            <person name="Markiewicz E."/>
            <person name="Oyono O.L."/>
            <person name="Patti C."/>
            <person name="Phunkhang P."/>
            <person name="Pierre F."/>
            <person name="Priest M."/>
            <person name="Raghuraman S."/>
            <person name="Rege F."/>
            <person name="Reyes R."/>
            <person name="Rise C."/>
            <person name="Rogov P."/>
            <person name="Ross K."/>
            <person name="Ryan E."/>
            <person name="Settipalli S."/>
            <person name="Shea T."/>
            <person name="Sherpa N."/>
            <person name="Shi L."/>
            <person name="Shih D."/>
            <person name="Sparrow T."/>
            <person name="Spaulding J."/>
            <person name="Stalker J."/>
            <person name="Stange-Thomann N."/>
            <person name="Stavropoulos S."/>
            <person name="Stone C."/>
            <person name="Strader C."/>
            <person name="Tesfaye S."/>
            <person name="Thomson T."/>
            <person name="Thoulutsang Y."/>
            <person name="Thoulutsang D."/>
            <person name="Topham K."/>
            <person name="Topping I."/>
            <person name="Tsamla T."/>
            <person name="Vassiliev H."/>
            <person name="Vo A."/>
            <person name="Wangchuk T."/>
            <person name="Wangdi T."/>
            <person name="Weiand M."/>
            <person name="Wilkinson J."/>
            <person name="Wilson A."/>
            <person name="Yadav S."/>
            <person name="Young G."/>
            <person name="Yu Q."/>
            <person name="Zembek L."/>
            <person name="Zhong D."/>
            <person name="Zimmer A."/>
            <person name="Zwirko Z."/>
            <person name="Jaffe D.B."/>
            <person name="Alvarez P."/>
            <person name="Brockman W."/>
            <person name="Butler J."/>
            <person name="Chin C."/>
            <person name="Gnerre S."/>
            <person name="Grabherr M."/>
            <person name="Kleber M."/>
            <person name="Mauceli E."/>
            <person name="MacCallum I."/>
        </authorList>
    </citation>
    <scope>NUCLEOTIDE SEQUENCE [LARGE SCALE GENOMIC DNA]</scope>
    <source>
        <strain evidence="10">Tucson 15287-2541.00</strain>
    </source>
</reference>
<feature type="domain" description="J" evidence="7">
    <location>
        <begin position="5"/>
        <end position="67"/>
    </location>
</feature>
<dbReference type="PRINTS" id="PR00625">
    <property type="entry name" value="JDOMAIN"/>
</dbReference>
<protein>
    <submittedName>
        <fullName evidence="9">GH10346</fullName>
    </submittedName>
</protein>
<dbReference type="AlphaFoldDB" id="B4JA50"/>
<name>B4JA50_DROGR</name>
<dbReference type="FunCoup" id="B4JA50">
    <property type="interactions" value="167"/>
</dbReference>
<dbReference type="InParanoid" id="B4JA50"/>
<dbReference type="Gene3D" id="2.60.260.20">
    <property type="entry name" value="Urease metallochaperone UreE, N-terminal domain"/>
    <property type="match status" value="2"/>
</dbReference>
<evidence type="ECO:0000256" key="6">
    <source>
        <dbReference type="SAM" id="MobiDB-lite"/>
    </source>
</evidence>
<dbReference type="InterPro" id="IPR001305">
    <property type="entry name" value="HSP_DnaJ_Cys-rich_dom"/>
</dbReference>
<dbReference type="InterPro" id="IPR018253">
    <property type="entry name" value="DnaJ_domain_CS"/>
</dbReference>
<dbReference type="CDD" id="cd10747">
    <property type="entry name" value="DnaJ_C"/>
    <property type="match status" value="1"/>
</dbReference>
<dbReference type="InterPro" id="IPR001623">
    <property type="entry name" value="DnaJ_domain"/>
</dbReference>
<dbReference type="CDD" id="cd06257">
    <property type="entry name" value="DnaJ"/>
    <property type="match status" value="1"/>
</dbReference>
<proteinExistence type="predicted"/>
<evidence type="ECO:0000313" key="9">
    <source>
        <dbReference type="EMBL" id="EDW03724.1"/>
    </source>
</evidence>
<dbReference type="PhylomeDB" id="B4JA50"/>
<accession>B4JA50</accession>
<keyword evidence="2" id="KW-0677">Repeat</keyword>
<dbReference type="PROSITE" id="PS50076">
    <property type="entry name" value="DNAJ_2"/>
    <property type="match status" value="1"/>
</dbReference>
<evidence type="ECO:0000256" key="3">
    <source>
        <dbReference type="ARBA" id="ARBA00022771"/>
    </source>
</evidence>
<dbReference type="SUPFAM" id="SSF49493">
    <property type="entry name" value="HSP40/DnaJ peptide-binding domain"/>
    <property type="match status" value="2"/>
</dbReference>
<dbReference type="SMART" id="SM00271">
    <property type="entry name" value="DnaJ"/>
    <property type="match status" value="1"/>
</dbReference>
<dbReference type="EMBL" id="CH916368">
    <property type="protein sequence ID" value="EDW03724.1"/>
    <property type="molecule type" value="Genomic_DNA"/>
</dbReference>
<dbReference type="Pfam" id="PF00226">
    <property type="entry name" value="DnaJ"/>
    <property type="match status" value="1"/>
</dbReference>
<dbReference type="eggNOG" id="KOG0712">
    <property type="taxonomic scope" value="Eukaryota"/>
</dbReference>
<dbReference type="PROSITE" id="PS00636">
    <property type="entry name" value="DNAJ_1"/>
    <property type="match status" value="1"/>
</dbReference>
<dbReference type="Proteomes" id="UP000001070">
    <property type="component" value="Unassembled WGS sequence"/>
</dbReference>